<keyword evidence="9" id="KW-1133">Transmembrane helix</keyword>
<keyword evidence="6 11" id="KW-0418">Kinase</keyword>
<keyword evidence="8" id="KW-0902">Two-component regulatory system</keyword>
<evidence type="ECO:0000256" key="4">
    <source>
        <dbReference type="ARBA" id="ARBA00022679"/>
    </source>
</evidence>
<dbReference type="OrthoDB" id="227596at2"/>
<dbReference type="SUPFAM" id="SSF55874">
    <property type="entry name" value="ATPase domain of HSP90 chaperone/DNA topoisomerase II/histidine kinase"/>
    <property type="match status" value="1"/>
</dbReference>
<comment type="catalytic activity">
    <reaction evidence="1">
        <text>ATP + protein L-histidine = ADP + protein N-phospho-L-histidine.</text>
        <dbReference type="EC" id="2.7.13.3"/>
    </reaction>
</comment>
<evidence type="ECO:0000256" key="6">
    <source>
        <dbReference type="ARBA" id="ARBA00022777"/>
    </source>
</evidence>
<feature type="transmembrane region" description="Helical" evidence="9">
    <location>
        <begin position="21"/>
        <end position="43"/>
    </location>
</feature>
<keyword evidence="5" id="KW-0547">Nucleotide-binding</keyword>
<feature type="transmembrane region" description="Helical" evidence="9">
    <location>
        <begin position="78"/>
        <end position="102"/>
    </location>
</feature>
<dbReference type="InterPro" id="IPR011712">
    <property type="entry name" value="Sig_transdc_His_kin_sub3_dim/P"/>
</dbReference>
<evidence type="ECO:0000256" key="9">
    <source>
        <dbReference type="SAM" id="Phobius"/>
    </source>
</evidence>
<evidence type="ECO:0000256" key="5">
    <source>
        <dbReference type="ARBA" id="ARBA00022741"/>
    </source>
</evidence>
<keyword evidence="4" id="KW-0808">Transferase</keyword>
<dbReference type="GO" id="GO:0046983">
    <property type="term" value="F:protein dimerization activity"/>
    <property type="evidence" value="ECO:0007669"/>
    <property type="project" value="InterPro"/>
</dbReference>
<dbReference type="CDD" id="cd16917">
    <property type="entry name" value="HATPase_UhpB-NarQ-NarX-like"/>
    <property type="match status" value="1"/>
</dbReference>
<keyword evidence="12" id="KW-1185">Reference proteome</keyword>
<dbReference type="EMBL" id="SNYA01000002">
    <property type="protein sequence ID" value="TDP94369.1"/>
    <property type="molecule type" value="Genomic_DNA"/>
</dbReference>
<dbReference type="InterPro" id="IPR050482">
    <property type="entry name" value="Sensor_HK_TwoCompSys"/>
</dbReference>
<dbReference type="GO" id="GO:0016020">
    <property type="term" value="C:membrane"/>
    <property type="evidence" value="ECO:0007669"/>
    <property type="project" value="InterPro"/>
</dbReference>
<dbReference type="RefSeq" id="WP_133615968.1">
    <property type="nucleotide sequence ID" value="NZ_SNYA01000002.1"/>
</dbReference>
<dbReference type="GO" id="GO:0005524">
    <property type="term" value="F:ATP binding"/>
    <property type="evidence" value="ECO:0007669"/>
    <property type="project" value="UniProtKB-KW"/>
</dbReference>
<keyword evidence="3" id="KW-0597">Phosphoprotein</keyword>
<keyword evidence="9" id="KW-0812">Transmembrane</keyword>
<dbReference type="PANTHER" id="PTHR24421">
    <property type="entry name" value="NITRATE/NITRITE SENSOR PROTEIN NARX-RELATED"/>
    <property type="match status" value="1"/>
</dbReference>
<keyword evidence="7" id="KW-0067">ATP-binding</keyword>
<dbReference type="InterPro" id="IPR036890">
    <property type="entry name" value="HATPase_C_sf"/>
</dbReference>
<feature type="transmembrane region" description="Helical" evidence="9">
    <location>
        <begin position="122"/>
        <end position="141"/>
    </location>
</feature>
<accession>A0A4R6S3S2</accession>
<evidence type="ECO:0000256" key="1">
    <source>
        <dbReference type="ARBA" id="ARBA00000085"/>
    </source>
</evidence>
<evidence type="ECO:0000259" key="10">
    <source>
        <dbReference type="Pfam" id="PF07730"/>
    </source>
</evidence>
<name>A0A4R6S3S2_9MICO</name>
<dbReference type="Gene3D" id="3.30.565.10">
    <property type="entry name" value="Histidine kinase-like ATPase, C-terminal domain"/>
    <property type="match status" value="1"/>
</dbReference>
<keyword evidence="9" id="KW-0472">Membrane</keyword>
<dbReference type="EC" id="2.7.13.3" evidence="2"/>
<dbReference type="Pfam" id="PF07730">
    <property type="entry name" value="HisKA_3"/>
    <property type="match status" value="1"/>
</dbReference>
<gene>
    <name evidence="11" type="ORF">EDF62_0784</name>
</gene>
<evidence type="ECO:0000256" key="7">
    <source>
        <dbReference type="ARBA" id="ARBA00022840"/>
    </source>
</evidence>
<dbReference type="AlphaFoldDB" id="A0A4R6S3S2"/>
<dbReference type="GO" id="GO:0000155">
    <property type="term" value="F:phosphorelay sensor kinase activity"/>
    <property type="evidence" value="ECO:0007669"/>
    <property type="project" value="InterPro"/>
</dbReference>
<comment type="caution">
    <text evidence="11">The sequence shown here is derived from an EMBL/GenBank/DDBJ whole genome shotgun (WGS) entry which is preliminary data.</text>
</comment>
<dbReference type="Gene3D" id="1.20.5.1930">
    <property type="match status" value="1"/>
</dbReference>
<evidence type="ECO:0000313" key="12">
    <source>
        <dbReference type="Proteomes" id="UP000295601"/>
    </source>
</evidence>
<protein>
    <recommendedName>
        <fullName evidence="2">histidine kinase</fullName>
        <ecNumber evidence="2">2.7.13.3</ecNumber>
    </recommendedName>
</protein>
<organism evidence="11 12">
    <name type="scientific">Leucobacter luti</name>
    <dbReference type="NCBI Taxonomy" id="340320"/>
    <lineage>
        <taxon>Bacteria</taxon>
        <taxon>Bacillati</taxon>
        <taxon>Actinomycetota</taxon>
        <taxon>Actinomycetes</taxon>
        <taxon>Micrococcales</taxon>
        <taxon>Microbacteriaceae</taxon>
        <taxon>Leucobacter</taxon>
    </lineage>
</organism>
<feature type="domain" description="Signal transduction histidine kinase subgroup 3 dimerisation and phosphoacceptor" evidence="10">
    <location>
        <begin position="200"/>
        <end position="274"/>
    </location>
</feature>
<sequence length="409" mass="43555">MDGAQAHRRGETLRRRLTEPWATALLYAALAVILSAVGLTGLWRDLSLLAERPSPWWTLATALPAAATVLLKRRAPRVGLALAVLVCVADVLVLGGLVPLLVVLEQLHAVTVVRSVRERRTVLYWIAGTLAAIVLSIIALFGNLVLAVMIGLQLGALLGMTFWYANSVAQSRELVTLYRQRAEDLARLAELDRAVAVRHERERMASELHDIVAGHVSAVAIRSEAALTQSGACTDDSSPAALFSAERTALRAVRDSSLHAHEALRSMVTVLRAGTAPEAAPLGRAQLPDLVCEARRSGLRVELDDTWSGALPAAVDHGIARVVQEGLANSAKHNAGAEVLVRIAEHSGRVQVSVVSRGGHPLPHPELRGSGIGLQLLEERVRTLGGTFTAGAEADGWSISALLPEKGTT</sequence>
<reference evidence="11 12" key="1">
    <citation type="submission" date="2019-03" db="EMBL/GenBank/DDBJ databases">
        <title>Genomic analyses of the natural microbiome of Caenorhabditis elegans.</title>
        <authorList>
            <person name="Samuel B."/>
        </authorList>
    </citation>
    <scope>NUCLEOTIDE SEQUENCE [LARGE SCALE GENOMIC DNA]</scope>
    <source>
        <strain evidence="11 12">JUb18</strain>
    </source>
</reference>
<feature type="transmembrane region" description="Helical" evidence="9">
    <location>
        <begin position="146"/>
        <end position="165"/>
    </location>
</feature>
<dbReference type="PANTHER" id="PTHR24421:SF10">
    <property type="entry name" value="NITRATE_NITRITE SENSOR PROTEIN NARQ"/>
    <property type="match status" value="1"/>
</dbReference>
<evidence type="ECO:0000313" key="11">
    <source>
        <dbReference type="EMBL" id="TDP94369.1"/>
    </source>
</evidence>
<dbReference type="Proteomes" id="UP000295601">
    <property type="component" value="Unassembled WGS sequence"/>
</dbReference>
<evidence type="ECO:0000256" key="3">
    <source>
        <dbReference type="ARBA" id="ARBA00022553"/>
    </source>
</evidence>
<evidence type="ECO:0000256" key="2">
    <source>
        <dbReference type="ARBA" id="ARBA00012438"/>
    </source>
</evidence>
<proteinExistence type="predicted"/>
<evidence type="ECO:0000256" key="8">
    <source>
        <dbReference type="ARBA" id="ARBA00023012"/>
    </source>
</evidence>